<feature type="region of interest" description="Disordered" evidence="1">
    <location>
        <begin position="323"/>
        <end position="343"/>
    </location>
</feature>
<gene>
    <name evidence="2" type="ORF">SLS59_009083</name>
</gene>
<accession>A0ABR3QPH2</accession>
<evidence type="ECO:0000313" key="3">
    <source>
        <dbReference type="Proteomes" id="UP001521222"/>
    </source>
</evidence>
<dbReference type="EMBL" id="JAKIXB020000038">
    <property type="protein sequence ID" value="KAL1594052.1"/>
    <property type="molecule type" value="Genomic_DNA"/>
</dbReference>
<evidence type="ECO:0000313" key="2">
    <source>
        <dbReference type="EMBL" id="KAL1594052.1"/>
    </source>
</evidence>
<name>A0ABR3QPH2_9PLEO</name>
<feature type="region of interest" description="Disordered" evidence="1">
    <location>
        <begin position="396"/>
        <end position="423"/>
    </location>
</feature>
<proteinExistence type="predicted"/>
<evidence type="ECO:0000256" key="1">
    <source>
        <dbReference type="SAM" id="MobiDB-lite"/>
    </source>
</evidence>
<comment type="caution">
    <text evidence="2">The sequence shown here is derived from an EMBL/GenBank/DDBJ whole genome shotgun (WGS) entry which is preliminary data.</text>
</comment>
<reference evidence="2 3" key="1">
    <citation type="submission" date="2024-02" db="EMBL/GenBank/DDBJ databases">
        <title>De novo assembly and annotation of 12 fungi associated with fruit tree decline syndrome in Ontario, Canada.</title>
        <authorList>
            <person name="Sulman M."/>
            <person name="Ellouze W."/>
            <person name="Ilyukhin E."/>
        </authorList>
    </citation>
    <scope>NUCLEOTIDE SEQUENCE [LARGE SCALE GENOMIC DNA]</scope>
    <source>
        <strain evidence="2 3">M97-236</strain>
    </source>
</reference>
<dbReference type="Proteomes" id="UP001521222">
    <property type="component" value="Unassembled WGS sequence"/>
</dbReference>
<sequence length="423" mass="48740">MKEEMVISRVARQHYGMCLEVPYDYSAEQRLLGLDRLIFEPAEGNRAFVTGRMEWMGARIRQLRPSSYTGIRYLQFPEELAGGKIDFDIWVCADLEAPAWITRRNETFRMVKVSMTMVPNGNTIDFVVRFEGQRLDKAASSDCDHEQPVLDGELLQDEVTRLQQELSVTRDRLNQTKTELAFQQSRRPNDYDDAYFEVQLDGLRSQIRDWCISYFANSRGFITPRAEKKFKPLSNEWIVWMTNKGRRPWIIQARVWYALDQLLFDSTSTKRASWLFTGQKAGHSVDKMFAQVMEAKSILREITAAALTFHLDMMKYTTELSFADDKGGKDRPEESLGSDLRGRVRLEVSPPLSKMTAFGDTTPNRQVLRPAQVCVTGLEQQSQTRVEKAIAPLYITESDVPKSNSNRRRSSDTRGNETRRRNG</sequence>
<organism evidence="2 3">
    <name type="scientific">Nothophoma quercina</name>
    <dbReference type="NCBI Taxonomy" id="749835"/>
    <lineage>
        <taxon>Eukaryota</taxon>
        <taxon>Fungi</taxon>
        <taxon>Dikarya</taxon>
        <taxon>Ascomycota</taxon>
        <taxon>Pezizomycotina</taxon>
        <taxon>Dothideomycetes</taxon>
        <taxon>Pleosporomycetidae</taxon>
        <taxon>Pleosporales</taxon>
        <taxon>Pleosporineae</taxon>
        <taxon>Didymellaceae</taxon>
        <taxon>Nothophoma</taxon>
    </lineage>
</organism>
<keyword evidence="3" id="KW-1185">Reference proteome</keyword>
<feature type="compositionally biased region" description="Basic and acidic residues" evidence="1">
    <location>
        <begin position="409"/>
        <end position="423"/>
    </location>
</feature>
<protein>
    <submittedName>
        <fullName evidence="2">Uncharacterized protein</fullName>
    </submittedName>
</protein>